<evidence type="ECO:0000259" key="5">
    <source>
        <dbReference type="PROSITE" id="PS50089"/>
    </source>
</evidence>
<feature type="domain" description="RING-type" evidence="5">
    <location>
        <begin position="92"/>
        <end position="126"/>
    </location>
</feature>
<dbReference type="EMBL" id="MPUH01000063">
    <property type="protein sequence ID" value="OMJ92369.1"/>
    <property type="molecule type" value="Genomic_DNA"/>
</dbReference>
<keyword evidence="3" id="KW-0862">Zinc</keyword>
<dbReference type="GO" id="GO:0008270">
    <property type="term" value="F:zinc ion binding"/>
    <property type="evidence" value="ECO:0007669"/>
    <property type="project" value="UniProtKB-KW"/>
</dbReference>
<reference evidence="6 7" key="1">
    <citation type="submission" date="2016-11" db="EMBL/GenBank/DDBJ databases">
        <title>The macronuclear genome of Stentor coeruleus: a giant cell with tiny introns.</title>
        <authorList>
            <person name="Slabodnick M."/>
            <person name="Ruby J.G."/>
            <person name="Reiff S.B."/>
            <person name="Swart E.C."/>
            <person name="Gosai S."/>
            <person name="Prabakaran S."/>
            <person name="Witkowska E."/>
            <person name="Larue G.E."/>
            <person name="Fisher S."/>
            <person name="Freeman R.M."/>
            <person name="Gunawardena J."/>
            <person name="Chu W."/>
            <person name="Stover N.A."/>
            <person name="Gregory B.D."/>
            <person name="Nowacki M."/>
            <person name="Derisi J."/>
            <person name="Roy S.W."/>
            <person name="Marshall W.F."/>
            <person name="Sood P."/>
        </authorList>
    </citation>
    <scope>NUCLEOTIDE SEQUENCE [LARGE SCALE GENOMIC DNA]</scope>
    <source>
        <strain evidence="6">WM001</strain>
    </source>
</reference>
<dbReference type="AlphaFoldDB" id="A0A1R2CTL8"/>
<keyword evidence="1" id="KW-0479">Metal-binding</keyword>
<dbReference type="PROSITE" id="PS00518">
    <property type="entry name" value="ZF_RING_1"/>
    <property type="match status" value="1"/>
</dbReference>
<gene>
    <name evidence="6" type="ORF">SteCoe_4922</name>
</gene>
<comment type="caution">
    <text evidence="6">The sequence shown here is derived from an EMBL/GenBank/DDBJ whole genome shotgun (WGS) entry which is preliminary data.</text>
</comment>
<proteinExistence type="predicted"/>
<dbReference type="InterPro" id="IPR001841">
    <property type="entry name" value="Znf_RING"/>
</dbReference>
<evidence type="ECO:0000256" key="4">
    <source>
        <dbReference type="PROSITE-ProRule" id="PRU00175"/>
    </source>
</evidence>
<organism evidence="6 7">
    <name type="scientific">Stentor coeruleus</name>
    <dbReference type="NCBI Taxonomy" id="5963"/>
    <lineage>
        <taxon>Eukaryota</taxon>
        <taxon>Sar</taxon>
        <taxon>Alveolata</taxon>
        <taxon>Ciliophora</taxon>
        <taxon>Postciliodesmatophora</taxon>
        <taxon>Heterotrichea</taxon>
        <taxon>Heterotrichida</taxon>
        <taxon>Stentoridae</taxon>
        <taxon>Stentor</taxon>
    </lineage>
</organism>
<keyword evidence="7" id="KW-1185">Reference proteome</keyword>
<dbReference type="InterPro" id="IPR017907">
    <property type="entry name" value="Znf_RING_CS"/>
</dbReference>
<protein>
    <recommendedName>
        <fullName evidence="5">RING-type domain-containing protein</fullName>
    </recommendedName>
</protein>
<evidence type="ECO:0000313" key="7">
    <source>
        <dbReference type="Proteomes" id="UP000187209"/>
    </source>
</evidence>
<dbReference type="Proteomes" id="UP000187209">
    <property type="component" value="Unassembled WGS sequence"/>
</dbReference>
<evidence type="ECO:0000256" key="3">
    <source>
        <dbReference type="ARBA" id="ARBA00022833"/>
    </source>
</evidence>
<feature type="domain" description="RING-type" evidence="5">
    <location>
        <begin position="136"/>
        <end position="169"/>
    </location>
</feature>
<dbReference type="PROSITE" id="PS50089">
    <property type="entry name" value="ZF_RING_2"/>
    <property type="match status" value="2"/>
</dbReference>
<evidence type="ECO:0000256" key="1">
    <source>
        <dbReference type="ARBA" id="ARBA00022723"/>
    </source>
</evidence>
<name>A0A1R2CTL8_9CILI</name>
<evidence type="ECO:0000256" key="2">
    <source>
        <dbReference type="ARBA" id="ARBA00022771"/>
    </source>
</evidence>
<evidence type="ECO:0000313" key="6">
    <source>
        <dbReference type="EMBL" id="OMJ92369.1"/>
    </source>
</evidence>
<keyword evidence="2 4" id="KW-0863">Zinc-finger</keyword>
<sequence length="377" mass="42865">MNCEVLCLSCNFTQLFKVNYAYYHGLCESHKSSIENKTKCIHCQSIVPILFLSEVNLCVNCFSFSQTTFKNCSHNACENCYLKECSKCSTLCNYCLKTIGVKFENCSHLLCNDCLLYTKQNCPLCQFPNDYLYDFCEYCSENCNDITVKECKHKICKKCSEGLDKCPLCIIPYVSVDDKDEFYGNSIILEIEKGKDIEKIIEFSESGEKVSIEIEGKIENKIKNDTVEIGGIDKISIKCLREKTELKCEDVNKNLVGLENEPLRVGDTQTFICKTGNMKLNSSSDLVTRKKVNKKSFEIGEVDAETLNLRPKDNIIERNFHSINPILTEADDIKFENKSELTNPVPQILKPMSTLFYYITCCLCCGICKTNSHNPSS</sequence>
<dbReference type="SMART" id="SM00184">
    <property type="entry name" value="RING"/>
    <property type="match status" value="3"/>
</dbReference>
<accession>A0A1R2CTL8</accession>